<dbReference type="AlphaFoldDB" id="A0A1I7ZLH6"/>
<evidence type="ECO:0000313" key="2">
    <source>
        <dbReference type="WBParaSite" id="L893_g2775.t1"/>
    </source>
</evidence>
<reference evidence="2" key="1">
    <citation type="submission" date="2016-11" db="UniProtKB">
        <authorList>
            <consortium name="WormBaseParasite"/>
        </authorList>
    </citation>
    <scope>IDENTIFICATION</scope>
</reference>
<dbReference type="WBParaSite" id="L893_g2775.t1">
    <property type="protein sequence ID" value="L893_g2775.t1"/>
    <property type="gene ID" value="L893_g2775"/>
</dbReference>
<dbReference type="Proteomes" id="UP000095287">
    <property type="component" value="Unplaced"/>
</dbReference>
<organism evidence="1 2">
    <name type="scientific">Steinernema glaseri</name>
    <dbReference type="NCBI Taxonomy" id="37863"/>
    <lineage>
        <taxon>Eukaryota</taxon>
        <taxon>Metazoa</taxon>
        <taxon>Ecdysozoa</taxon>
        <taxon>Nematoda</taxon>
        <taxon>Chromadorea</taxon>
        <taxon>Rhabditida</taxon>
        <taxon>Tylenchina</taxon>
        <taxon>Panagrolaimomorpha</taxon>
        <taxon>Strongyloidoidea</taxon>
        <taxon>Steinernematidae</taxon>
        <taxon>Steinernema</taxon>
    </lineage>
</organism>
<accession>A0A1I7ZLH6</accession>
<name>A0A1I7ZLH6_9BILA</name>
<keyword evidence="1" id="KW-1185">Reference proteome</keyword>
<proteinExistence type="predicted"/>
<evidence type="ECO:0000313" key="1">
    <source>
        <dbReference type="Proteomes" id="UP000095287"/>
    </source>
</evidence>
<protein>
    <submittedName>
        <fullName evidence="2">Uncharacterized protein</fullName>
    </submittedName>
</protein>
<sequence>MYLHPSSAPRRHSHFPFGVCRRRRPAWRRHLRVRRLLVSALSAKSTLSYGLIFGGLIDFGTFVDCANRQMRSRCYQTFLLVVLGALEAENPVLAEEHPIRTHYLPVIPRIFALLIEPRTPSAAAASYRPFRSRVLLHSAAIEKERRALFTPAPVLKPAVIDQPVLLGDV</sequence>